<gene>
    <name evidence="2" type="ordered locus">MXAN_1781</name>
</gene>
<dbReference type="SUPFAM" id="SSF54593">
    <property type="entry name" value="Glyoxalase/Bleomycin resistance protein/Dihydroxybiphenyl dioxygenase"/>
    <property type="match status" value="1"/>
</dbReference>
<organism evidence="2 3">
    <name type="scientific">Myxococcus xanthus (strain DK1622)</name>
    <dbReference type="NCBI Taxonomy" id="246197"/>
    <lineage>
        <taxon>Bacteria</taxon>
        <taxon>Pseudomonadati</taxon>
        <taxon>Myxococcota</taxon>
        <taxon>Myxococcia</taxon>
        <taxon>Myxococcales</taxon>
        <taxon>Cystobacterineae</taxon>
        <taxon>Myxococcaceae</taxon>
        <taxon>Myxococcus</taxon>
    </lineage>
</organism>
<dbReference type="KEGG" id="mxa:MXAN_1781"/>
<dbReference type="Gene3D" id="3.10.180.10">
    <property type="entry name" value="2,3-Dihydroxybiphenyl 1,2-Dioxygenase, domain 1"/>
    <property type="match status" value="1"/>
</dbReference>
<dbReference type="PROSITE" id="PS51819">
    <property type="entry name" value="VOC"/>
    <property type="match status" value="1"/>
</dbReference>
<evidence type="ECO:0000313" key="3">
    <source>
        <dbReference type="Proteomes" id="UP000002402"/>
    </source>
</evidence>
<evidence type="ECO:0000259" key="1">
    <source>
        <dbReference type="PROSITE" id="PS51819"/>
    </source>
</evidence>
<feature type="domain" description="VOC" evidence="1">
    <location>
        <begin position="44"/>
        <end position="172"/>
    </location>
</feature>
<dbReference type="EMBL" id="CP000113">
    <property type="protein sequence ID" value="ABF86289.1"/>
    <property type="molecule type" value="Genomic_DNA"/>
</dbReference>
<evidence type="ECO:0000313" key="2">
    <source>
        <dbReference type="EMBL" id="ABF86289.1"/>
    </source>
</evidence>
<dbReference type="STRING" id="246197.MXAN_1781"/>
<reference evidence="2 3" key="1">
    <citation type="journal article" date="2006" name="Proc. Natl. Acad. Sci. U.S.A.">
        <title>Evolution of sensory complexity recorded in a myxobacterial genome.</title>
        <authorList>
            <person name="Goldman B.S."/>
            <person name="Nierman W.C."/>
            <person name="Kaiser D."/>
            <person name="Slater S.C."/>
            <person name="Durkin A.S."/>
            <person name="Eisen J.A."/>
            <person name="Ronning C.M."/>
            <person name="Barbazuk W.B."/>
            <person name="Blanchard M."/>
            <person name="Field C."/>
            <person name="Halling C."/>
            <person name="Hinkle G."/>
            <person name="Iartchuk O."/>
            <person name="Kim H.S."/>
            <person name="Mackenzie C."/>
            <person name="Madupu R."/>
            <person name="Miller N."/>
            <person name="Shvartsbeyn A."/>
            <person name="Sullivan S.A."/>
            <person name="Vaudin M."/>
            <person name="Wiegand R."/>
            <person name="Kaplan H.B."/>
        </authorList>
    </citation>
    <scope>NUCLEOTIDE SEQUENCE [LARGE SCALE GENOMIC DNA]</scope>
    <source>
        <strain evidence="3">DK1622</strain>
    </source>
</reference>
<protein>
    <submittedName>
        <fullName evidence="2">Glyoxalase family protein</fullName>
    </submittedName>
</protein>
<accession>Q1DBE4</accession>
<dbReference type="Proteomes" id="UP000002402">
    <property type="component" value="Chromosome"/>
</dbReference>
<dbReference type="Pfam" id="PF00903">
    <property type="entry name" value="Glyoxalase"/>
    <property type="match status" value="1"/>
</dbReference>
<keyword evidence="3" id="KW-1185">Reference proteome</keyword>
<dbReference type="HOGENOM" id="CLU_128723_0_0_7"/>
<sequence length="179" mass="20180">MRVPAPSKEAPKIHIFPKTRYARARHFRALFSSEGSMRQPTRLTVRPQTLIAVQDVKASSTWYQTLLGVRSGCEPDHPHRLVYDRLMSGDALVLQLHRWNAEEHPNLVGPDLAPHGHGVLLWFEVDEFDVAVDRARHLGAQVIEEPHVNPAPQHREIWLKDPDGYVVVLASPDGESAEA</sequence>
<proteinExistence type="predicted"/>
<dbReference type="InterPro" id="IPR029068">
    <property type="entry name" value="Glyas_Bleomycin-R_OHBP_Dase"/>
</dbReference>
<dbReference type="eggNOG" id="COG0346">
    <property type="taxonomic scope" value="Bacteria"/>
</dbReference>
<name>Q1DBE4_MYXXD</name>
<dbReference type="AlphaFoldDB" id="Q1DBE4"/>
<dbReference type="EnsemblBacteria" id="ABF86289">
    <property type="protein sequence ID" value="ABF86289"/>
    <property type="gene ID" value="MXAN_1781"/>
</dbReference>
<dbReference type="InterPro" id="IPR004360">
    <property type="entry name" value="Glyas_Fos-R_dOase_dom"/>
</dbReference>
<dbReference type="InterPro" id="IPR037523">
    <property type="entry name" value="VOC_core"/>
</dbReference>